<accession>A0A6J7C0H6</accession>
<evidence type="ECO:0000313" key="1">
    <source>
        <dbReference type="EMBL" id="CAB4851476.1"/>
    </source>
</evidence>
<name>A0A6J7C0H6_9ZZZZ</name>
<dbReference type="EMBL" id="CAFBIX010000116">
    <property type="protein sequence ID" value="CAB4851476.1"/>
    <property type="molecule type" value="Genomic_DNA"/>
</dbReference>
<protein>
    <submittedName>
        <fullName evidence="1">Unannotated protein</fullName>
    </submittedName>
</protein>
<proteinExistence type="predicted"/>
<sequence length="85" mass="8611">MLAIISATGIPKIGERAAAVPSGSVIKVGSTVTLRAITVVAIGIPFKSVKSPRNAGKAKVCSLEFCAVAANSGPRMICNSTSRVI</sequence>
<gene>
    <name evidence="1" type="ORF">UFOPK3278_01494</name>
</gene>
<organism evidence="1">
    <name type="scientific">freshwater metagenome</name>
    <dbReference type="NCBI Taxonomy" id="449393"/>
    <lineage>
        <taxon>unclassified sequences</taxon>
        <taxon>metagenomes</taxon>
        <taxon>ecological metagenomes</taxon>
    </lineage>
</organism>
<reference evidence="1" key="1">
    <citation type="submission" date="2020-05" db="EMBL/GenBank/DDBJ databases">
        <authorList>
            <person name="Chiriac C."/>
            <person name="Salcher M."/>
            <person name="Ghai R."/>
            <person name="Kavagutti S V."/>
        </authorList>
    </citation>
    <scope>NUCLEOTIDE SEQUENCE</scope>
</reference>
<dbReference type="AlphaFoldDB" id="A0A6J7C0H6"/>